<dbReference type="InterPro" id="IPR013976">
    <property type="entry name" value="HDOD"/>
</dbReference>
<dbReference type="Proteomes" id="UP000676565">
    <property type="component" value="Unassembled WGS sequence"/>
</dbReference>
<dbReference type="CDD" id="cd00077">
    <property type="entry name" value="HDc"/>
    <property type="match status" value="1"/>
</dbReference>
<dbReference type="SMART" id="SM00471">
    <property type="entry name" value="HDc"/>
    <property type="match status" value="1"/>
</dbReference>
<dbReference type="InterPro" id="IPR006675">
    <property type="entry name" value="HDIG_dom"/>
</dbReference>
<feature type="domain" description="HDOD" evidence="1">
    <location>
        <begin position="33"/>
        <end position="229"/>
    </location>
</feature>
<sequence length="307" mass="32889">MSVLLLRAPRTERPFQAAPRKIVVTGLDRPDTYPTLSDTTVRVMGMAARDDVSVAEVAGIVRCDAVLAAGVLRAANSCALRGGRAIEDVHQAVLRMGLHECCNLLRTMGVKNVYNRCSAAVQERCDAILKHSLFVARLAAGISKDAGIGHPGSAFTAGLLHDIGRLVACVKCPDDATAVSVLTADESEDTPRLEREHLGSDHCSIGHAFAVRNKLPETIARAILHHHRPAGETAHRELVALVAVAERLAAHVQRKHNIVGYNLVACPHFPVLAHGWTPVRAAAFHKALPGTVVQAIRDTRAMLKSCG</sequence>
<comment type="caution">
    <text evidence="2">The sequence shown here is derived from an EMBL/GenBank/DDBJ whole genome shotgun (WGS) entry which is preliminary data.</text>
</comment>
<dbReference type="PANTHER" id="PTHR33525:SF3">
    <property type="entry name" value="RIBONUCLEASE Y"/>
    <property type="match status" value="1"/>
</dbReference>
<dbReference type="SUPFAM" id="SSF109604">
    <property type="entry name" value="HD-domain/PDEase-like"/>
    <property type="match status" value="1"/>
</dbReference>
<dbReference type="NCBIfam" id="TIGR00277">
    <property type="entry name" value="HDIG"/>
    <property type="match status" value="1"/>
</dbReference>
<protein>
    <submittedName>
        <fullName evidence="2">HDOD domain-containing protein</fullName>
    </submittedName>
</protein>
<gene>
    <name evidence="2" type="ORF">J8F10_22275</name>
</gene>
<dbReference type="EMBL" id="JAGKQQ010000001">
    <property type="protein sequence ID" value="MBP3957991.1"/>
    <property type="molecule type" value="Genomic_DNA"/>
</dbReference>
<name>A0ABS5BW83_9BACT</name>
<dbReference type="PROSITE" id="PS51833">
    <property type="entry name" value="HDOD"/>
    <property type="match status" value="1"/>
</dbReference>
<reference evidence="2 3" key="1">
    <citation type="submission" date="2021-04" db="EMBL/GenBank/DDBJ databases">
        <authorList>
            <person name="Ivanova A."/>
        </authorList>
    </citation>
    <scope>NUCLEOTIDE SEQUENCE [LARGE SCALE GENOMIC DNA]</scope>
    <source>
        <strain evidence="2 3">G18</strain>
    </source>
</reference>
<evidence type="ECO:0000259" key="1">
    <source>
        <dbReference type="PROSITE" id="PS51833"/>
    </source>
</evidence>
<proteinExistence type="predicted"/>
<dbReference type="InterPro" id="IPR052340">
    <property type="entry name" value="RNase_Y/CdgJ"/>
</dbReference>
<organism evidence="2 3">
    <name type="scientific">Gemmata palustris</name>
    <dbReference type="NCBI Taxonomy" id="2822762"/>
    <lineage>
        <taxon>Bacteria</taxon>
        <taxon>Pseudomonadati</taxon>
        <taxon>Planctomycetota</taxon>
        <taxon>Planctomycetia</taxon>
        <taxon>Gemmatales</taxon>
        <taxon>Gemmataceae</taxon>
        <taxon>Gemmata</taxon>
    </lineage>
</organism>
<evidence type="ECO:0000313" key="3">
    <source>
        <dbReference type="Proteomes" id="UP000676565"/>
    </source>
</evidence>
<accession>A0ABS5BW83</accession>
<dbReference type="Gene3D" id="1.10.3210.10">
    <property type="entry name" value="Hypothetical protein af1432"/>
    <property type="match status" value="1"/>
</dbReference>
<dbReference type="InterPro" id="IPR003607">
    <property type="entry name" value="HD/PDEase_dom"/>
</dbReference>
<dbReference type="Pfam" id="PF08668">
    <property type="entry name" value="HDOD"/>
    <property type="match status" value="1"/>
</dbReference>
<dbReference type="RefSeq" id="WP_210657570.1">
    <property type="nucleotide sequence ID" value="NZ_JAGKQQ010000001.1"/>
</dbReference>
<dbReference type="PANTHER" id="PTHR33525">
    <property type="match status" value="1"/>
</dbReference>
<evidence type="ECO:0000313" key="2">
    <source>
        <dbReference type="EMBL" id="MBP3957991.1"/>
    </source>
</evidence>
<keyword evidence="3" id="KW-1185">Reference proteome</keyword>